<name>A0A1H6LBL5_9BACT</name>
<dbReference type="KEGG" id="agl:PYTT_1034"/>
<evidence type="ECO:0000313" key="2">
    <source>
        <dbReference type="Proteomes" id="UP000176204"/>
    </source>
</evidence>
<evidence type="ECO:0000313" key="1">
    <source>
        <dbReference type="EMBL" id="SEH82641.1"/>
    </source>
</evidence>
<reference evidence="2" key="1">
    <citation type="submission" date="2016-09" db="EMBL/GenBank/DDBJ databases">
        <authorList>
            <person name="Koehorst J."/>
        </authorList>
    </citation>
    <scope>NUCLEOTIDE SEQUENCE [LARGE SCALE GENOMIC DNA]</scope>
</reference>
<sequence length="176" mass="19569">MRLLLRRRGVSAGGWQALFWWRMKMARSRVRVAMRGCPAVRFAGASSFGVRAMDGSGFHPPFRRMAKSGCPFLLEEGGEGHRPARMCGVPGLPCFARRECRADFVLPQRGAVRRWGREGVRWMFSGVVQAMSQRGGRECSAVAADQGMLRFFCVEGRGGRRSSEGGGRFVLVLRGR</sequence>
<proteinExistence type="predicted"/>
<dbReference type="Proteomes" id="UP000176204">
    <property type="component" value="Chromosome I"/>
</dbReference>
<accession>A0A1H6LBL5</accession>
<gene>
    <name evidence="1" type="ORF">PYTT_1034</name>
</gene>
<dbReference type="AlphaFoldDB" id="A0A1H6LBL5"/>
<dbReference type="EMBL" id="LT629973">
    <property type="protein sequence ID" value="SEH82641.1"/>
    <property type="molecule type" value="Genomic_DNA"/>
</dbReference>
<organism evidence="1 2">
    <name type="scientific">Akkermansia glycaniphila</name>
    <dbReference type="NCBI Taxonomy" id="1679444"/>
    <lineage>
        <taxon>Bacteria</taxon>
        <taxon>Pseudomonadati</taxon>
        <taxon>Verrucomicrobiota</taxon>
        <taxon>Verrucomicrobiia</taxon>
        <taxon>Verrucomicrobiales</taxon>
        <taxon>Akkermansiaceae</taxon>
        <taxon>Akkermansia</taxon>
    </lineage>
</organism>
<keyword evidence="2" id="KW-1185">Reference proteome</keyword>
<protein>
    <submittedName>
        <fullName evidence="1">Uncharacterized protein</fullName>
    </submittedName>
</protein>
<dbReference type="STRING" id="1679444.PYTT_1034"/>